<evidence type="ECO:0000256" key="2">
    <source>
        <dbReference type="RuleBase" id="RU362097"/>
    </source>
</evidence>
<dbReference type="Pfam" id="PF02321">
    <property type="entry name" value="OEP"/>
    <property type="match status" value="2"/>
</dbReference>
<reference evidence="3 4" key="1">
    <citation type="submission" date="2018-09" db="EMBL/GenBank/DDBJ databases">
        <title>Sphingomonas peninsula sp. nov., isolated from fildes peninsula, Antarctic soil.</title>
        <authorList>
            <person name="Yingchao G."/>
        </authorList>
    </citation>
    <scope>NUCLEOTIDE SEQUENCE [LARGE SCALE GENOMIC DNA]</scope>
    <source>
        <strain evidence="3 4">YZ-8</strain>
    </source>
</reference>
<dbReference type="OrthoDB" id="7181739at2"/>
<dbReference type="InterPro" id="IPR003423">
    <property type="entry name" value="OMP_efflux"/>
</dbReference>
<name>A0A494TF09_SPHPE</name>
<dbReference type="NCBIfam" id="TIGR01845">
    <property type="entry name" value="outer_NodT"/>
    <property type="match status" value="1"/>
</dbReference>
<keyword evidence="2" id="KW-0449">Lipoprotein</keyword>
<keyword evidence="2" id="KW-0472">Membrane</keyword>
<dbReference type="SUPFAM" id="SSF56954">
    <property type="entry name" value="Outer membrane efflux proteins (OEP)"/>
    <property type="match status" value="1"/>
</dbReference>
<dbReference type="GO" id="GO:0015562">
    <property type="term" value="F:efflux transmembrane transporter activity"/>
    <property type="evidence" value="ECO:0007669"/>
    <property type="project" value="InterPro"/>
</dbReference>
<dbReference type="GO" id="GO:0005886">
    <property type="term" value="C:plasma membrane"/>
    <property type="evidence" value="ECO:0007669"/>
    <property type="project" value="UniProtKB-SubCell"/>
</dbReference>
<gene>
    <name evidence="3" type="ORF">D3Y57_19350</name>
</gene>
<dbReference type="EMBL" id="CP032829">
    <property type="protein sequence ID" value="AYJ88139.1"/>
    <property type="molecule type" value="Genomic_DNA"/>
</dbReference>
<dbReference type="InterPro" id="IPR010131">
    <property type="entry name" value="MdtP/NodT-like"/>
</dbReference>
<accession>A0A494TF09</accession>
<evidence type="ECO:0000313" key="4">
    <source>
        <dbReference type="Proteomes" id="UP000276254"/>
    </source>
</evidence>
<proteinExistence type="inferred from homology"/>
<keyword evidence="2" id="KW-1134">Transmembrane beta strand</keyword>
<protein>
    <submittedName>
        <fullName evidence="3">Efflux transporter outer membrane subunit</fullName>
    </submittedName>
</protein>
<dbReference type="Proteomes" id="UP000276254">
    <property type="component" value="Chromosome"/>
</dbReference>
<dbReference type="PANTHER" id="PTHR30203">
    <property type="entry name" value="OUTER MEMBRANE CATION EFFLUX PROTEIN"/>
    <property type="match status" value="1"/>
</dbReference>
<dbReference type="PANTHER" id="PTHR30203:SF33">
    <property type="entry name" value="BLR4455 PROTEIN"/>
    <property type="match status" value="1"/>
</dbReference>
<keyword evidence="2" id="KW-0564">Palmitate</keyword>
<dbReference type="Gene3D" id="2.20.200.10">
    <property type="entry name" value="Outer membrane efflux proteins (OEP)"/>
    <property type="match status" value="1"/>
</dbReference>
<dbReference type="Gene3D" id="1.20.1600.10">
    <property type="entry name" value="Outer membrane efflux proteins (OEP)"/>
    <property type="match status" value="1"/>
</dbReference>
<keyword evidence="4" id="KW-1185">Reference proteome</keyword>
<comment type="similarity">
    <text evidence="1 2">Belongs to the outer membrane factor (OMF) (TC 1.B.17) family.</text>
</comment>
<comment type="subcellular location">
    <subcellularLocation>
        <location evidence="2">Cell membrane</location>
        <topology evidence="2">Lipid-anchor</topology>
    </subcellularLocation>
</comment>
<organism evidence="3 4">
    <name type="scientific">Sphingomonas paeninsulae</name>
    <dbReference type="NCBI Taxonomy" id="2319844"/>
    <lineage>
        <taxon>Bacteria</taxon>
        <taxon>Pseudomonadati</taxon>
        <taxon>Pseudomonadota</taxon>
        <taxon>Alphaproteobacteria</taxon>
        <taxon>Sphingomonadales</taxon>
        <taxon>Sphingomonadaceae</taxon>
        <taxon>Sphingomonas</taxon>
    </lineage>
</organism>
<sequence>MCILSSVSGCALGPVHPQTDLSLPPSVNAVASTAPITPVSGPSQTIVAGSPVAKDWWNAFGNTELNALVELALRHNNDIQTADAALRQAAELGRAANGAKLPTLDLSYQAQRARVSNALATPLFDPNQTLYTLHTTQVTVGYALDVFGGVKSKVASARAAAEVQRNHFEAARTTVIANVVLAVIQTGSLKAQVMAVTQSIASNAELLTLMRRRQQLGSVGASDVATQETALASAEGALPPLQRALAHQHAVIAALTGVAPGNPLPPIPDLAAMALPQSLPVSLPADLVRQRPDVQAAEAQMRGAGADVGTAIAARLPAFQLSATAGGVATDFAQMFATGNPFWTLIGGITQPLFHGGALRHQQRAAEAALDGAKAQYRASVLQAFVDVSDALNGLRTDGDALDAANRASDAAGRTLHFVRRQLELGDVGTLTVLNASAANAQASLQLIQARAARLSDSVALFQAMGGDWQSRSANTGEK</sequence>
<evidence type="ECO:0000256" key="1">
    <source>
        <dbReference type="ARBA" id="ARBA00007613"/>
    </source>
</evidence>
<dbReference type="KEGG" id="spha:D3Y57_19350"/>
<evidence type="ECO:0000313" key="3">
    <source>
        <dbReference type="EMBL" id="AYJ88139.1"/>
    </source>
</evidence>
<dbReference type="AlphaFoldDB" id="A0A494TF09"/>
<keyword evidence="2" id="KW-0812">Transmembrane</keyword>